<dbReference type="GO" id="GO:0046872">
    <property type="term" value="F:metal ion binding"/>
    <property type="evidence" value="ECO:0007669"/>
    <property type="project" value="UniProtKB-KW"/>
</dbReference>
<dbReference type="Proteomes" id="UP001409585">
    <property type="component" value="Unassembled WGS sequence"/>
</dbReference>
<gene>
    <name evidence="9" type="ORF">GCM10025791_08300</name>
</gene>
<evidence type="ECO:0000256" key="3">
    <source>
        <dbReference type="ARBA" id="ARBA00022722"/>
    </source>
</evidence>
<dbReference type="PANTHER" id="PTHR33653">
    <property type="entry name" value="RIBONUCLEASE VAPC2"/>
    <property type="match status" value="1"/>
</dbReference>
<dbReference type="InterPro" id="IPR002716">
    <property type="entry name" value="PIN_dom"/>
</dbReference>
<keyword evidence="2" id="KW-1277">Toxin-antitoxin system</keyword>
<evidence type="ECO:0000256" key="6">
    <source>
        <dbReference type="ARBA" id="ARBA00022842"/>
    </source>
</evidence>
<sequence>MASVSISAITEAELLHGLAKNPSAKRLHTAVREFLIRVTALPWDSTAAEAYAHLRAKSEKLGKSLSNMDMLIAAHAMASDAILVTNDRAFYQFSDLIQLEDWTTPA</sequence>
<accession>A0AAV3TYG7</accession>
<evidence type="ECO:0000256" key="1">
    <source>
        <dbReference type="ARBA" id="ARBA00001946"/>
    </source>
</evidence>
<dbReference type="SUPFAM" id="SSF88723">
    <property type="entry name" value="PIN domain-like"/>
    <property type="match status" value="1"/>
</dbReference>
<evidence type="ECO:0000256" key="2">
    <source>
        <dbReference type="ARBA" id="ARBA00022649"/>
    </source>
</evidence>
<keyword evidence="4" id="KW-0479">Metal-binding</keyword>
<dbReference type="PANTHER" id="PTHR33653:SF1">
    <property type="entry name" value="RIBONUCLEASE VAPC2"/>
    <property type="match status" value="1"/>
</dbReference>
<name>A0AAV3TYG7_9ALTE</name>
<reference evidence="10" key="1">
    <citation type="journal article" date="2019" name="Int. J. Syst. Evol. Microbiol.">
        <title>The Global Catalogue of Microorganisms (GCM) 10K type strain sequencing project: providing services to taxonomists for standard genome sequencing and annotation.</title>
        <authorList>
            <consortium name="The Broad Institute Genomics Platform"/>
            <consortium name="The Broad Institute Genome Sequencing Center for Infectious Disease"/>
            <person name="Wu L."/>
            <person name="Ma J."/>
        </authorList>
    </citation>
    <scope>NUCLEOTIDE SEQUENCE [LARGE SCALE GENOMIC DNA]</scope>
    <source>
        <strain evidence="10">JCM 19134</strain>
    </source>
</reference>
<evidence type="ECO:0000256" key="7">
    <source>
        <dbReference type="ARBA" id="ARBA00038093"/>
    </source>
</evidence>
<dbReference type="GO" id="GO:0016787">
    <property type="term" value="F:hydrolase activity"/>
    <property type="evidence" value="ECO:0007669"/>
    <property type="project" value="UniProtKB-KW"/>
</dbReference>
<evidence type="ECO:0000256" key="4">
    <source>
        <dbReference type="ARBA" id="ARBA00022723"/>
    </source>
</evidence>
<protein>
    <submittedName>
        <fullName evidence="9">Type II toxin-antitoxin system VapC family toxin</fullName>
    </submittedName>
</protein>
<dbReference type="EMBL" id="BAABLX010000007">
    <property type="protein sequence ID" value="GAA4933891.1"/>
    <property type="molecule type" value="Genomic_DNA"/>
</dbReference>
<dbReference type="InterPro" id="IPR050556">
    <property type="entry name" value="Type_II_TA_system_RNase"/>
</dbReference>
<comment type="similarity">
    <text evidence="7">Belongs to the PINc/VapC protein family.</text>
</comment>
<proteinExistence type="inferred from homology"/>
<dbReference type="Gene3D" id="3.40.50.1010">
    <property type="entry name" value="5'-nuclease"/>
    <property type="match status" value="1"/>
</dbReference>
<comment type="cofactor">
    <cofactor evidence="1">
        <name>Mg(2+)</name>
        <dbReference type="ChEBI" id="CHEBI:18420"/>
    </cofactor>
</comment>
<dbReference type="GO" id="GO:0004518">
    <property type="term" value="F:nuclease activity"/>
    <property type="evidence" value="ECO:0007669"/>
    <property type="project" value="UniProtKB-KW"/>
</dbReference>
<comment type="caution">
    <text evidence="9">The sequence shown here is derived from an EMBL/GenBank/DDBJ whole genome shotgun (WGS) entry which is preliminary data.</text>
</comment>
<evidence type="ECO:0000313" key="10">
    <source>
        <dbReference type="Proteomes" id="UP001409585"/>
    </source>
</evidence>
<keyword evidence="3" id="KW-0540">Nuclease</keyword>
<dbReference type="AlphaFoldDB" id="A0AAV3TYG7"/>
<evidence type="ECO:0000256" key="5">
    <source>
        <dbReference type="ARBA" id="ARBA00022801"/>
    </source>
</evidence>
<dbReference type="Pfam" id="PF01850">
    <property type="entry name" value="PIN"/>
    <property type="match status" value="1"/>
</dbReference>
<dbReference type="CDD" id="cd18740">
    <property type="entry name" value="PIN_VapC4-5_FitB-like"/>
    <property type="match status" value="1"/>
</dbReference>
<keyword evidence="6" id="KW-0460">Magnesium</keyword>
<dbReference type="InterPro" id="IPR029060">
    <property type="entry name" value="PIN-like_dom_sf"/>
</dbReference>
<organism evidence="9 10">
    <name type="scientific">Halioxenophilus aromaticivorans</name>
    <dbReference type="NCBI Taxonomy" id="1306992"/>
    <lineage>
        <taxon>Bacteria</taxon>
        <taxon>Pseudomonadati</taxon>
        <taxon>Pseudomonadota</taxon>
        <taxon>Gammaproteobacteria</taxon>
        <taxon>Alteromonadales</taxon>
        <taxon>Alteromonadaceae</taxon>
        <taxon>Halioxenophilus</taxon>
    </lineage>
</organism>
<evidence type="ECO:0000313" key="9">
    <source>
        <dbReference type="EMBL" id="GAA4933891.1"/>
    </source>
</evidence>
<evidence type="ECO:0000259" key="8">
    <source>
        <dbReference type="Pfam" id="PF01850"/>
    </source>
</evidence>
<keyword evidence="10" id="KW-1185">Reference proteome</keyword>
<feature type="domain" description="PIN" evidence="8">
    <location>
        <begin position="4"/>
        <end position="94"/>
    </location>
</feature>
<keyword evidence="5" id="KW-0378">Hydrolase</keyword>